<evidence type="ECO:0000256" key="5">
    <source>
        <dbReference type="ARBA" id="ARBA00023136"/>
    </source>
</evidence>
<reference evidence="8" key="1">
    <citation type="journal article" date="2019" name="Int. J. Syst. Evol. Microbiol.">
        <title>The Global Catalogue of Microorganisms (GCM) 10K type strain sequencing project: providing services to taxonomists for standard genome sequencing and annotation.</title>
        <authorList>
            <consortium name="The Broad Institute Genomics Platform"/>
            <consortium name="The Broad Institute Genome Sequencing Center for Infectious Disease"/>
            <person name="Wu L."/>
            <person name="Ma J."/>
        </authorList>
    </citation>
    <scope>NUCLEOTIDE SEQUENCE [LARGE SCALE GENOMIC DNA]</scope>
    <source>
        <strain evidence="8">NBRC 108894</strain>
    </source>
</reference>
<dbReference type="PANTHER" id="PTHR30406">
    <property type="entry name" value="SULFATE TRANSPORT SYSTEM PERMEASE PROTEIN"/>
    <property type="match status" value="1"/>
</dbReference>
<evidence type="ECO:0000256" key="3">
    <source>
        <dbReference type="ARBA" id="ARBA00022692"/>
    </source>
</evidence>
<gene>
    <name evidence="7" type="ORF">GCM10025881_18670</name>
</gene>
<evidence type="ECO:0000256" key="1">
    <source>
        <dbReference type="ARBA" id="ARBA00004141"/>
    </source>
</evidence>
<dbReference type="Gene3D" id="1.10.3720.10">
    <property type="entry name" value="MetI-like"/>
    <property type="match status" value="1"/>
</dbReference>
<keyword evidence="3 6" id="KW-0812">Transmembrane</keyword>
<dbReference type="InterPro" id="IPR005667">
    <property type="entry name" value="Sulph_transpt2"/>
</dbReference>
<dbReference type="EMBL" id="BSVB01000001">
    <property type="protein sequence ID" value="GMA95043.1"/>
    <property type="molecule type" value="Genomic_DNA"/>
</dbReference>
<feature type="transmembrane region" description="Helical" evidence="6">
    <location>
        <begin position="43"/>
        <end position="61"/>
    </location>
</feature>
<evidence type="ECO:0000313" key="8">
    <source>
        <dbReference type="Proteomes" id="UP001157034"/>
    </source>
</evidence>
<accession>A0ABQ6K666</accession>
<proteinExistence type="predicted"/>
<comment type="subcellular location">
    <subcellularLocation>
        <location evidence="1">Membrane</location>
        <topology evidence="1">Multi-pass membrane protein</topology>
    </subcellularLocation>
</comment>
<evidence type="ECO:0000256" key="4">
    <source>
        <dbReference type="ARBA" id="ARBA00022989"/>
    </source>
</evidence>
<evidence type="ECO:0000256" key="2">
    <source>
        <dbReference type="ARBA" id="ARBA00022448"/>
    </source>
</evidence>
<organism evidence="7 8">
    <name type="scientific">Pseudolysinimonas kribbensis</name>
    <dbReference type="NCBI Taxonomy" id="433641"/>
    <lineage>
        <taxon>Bacteria</taxon>
        <taxon>Bacillati</taxon>
        <taxon>Actinomycetota</taxon>
        <taxon>Actinomycetes</taxon>
        <taxon>Micrococcales</taxon>
        <taxon>Microbacteriaceae</taxon>
        <taxon>Pseudolysinimonas</taxon>
    </lineage>
</organism>
<sequence length="71" mass="7478">MLCFARALGEFGATITFAGSFPGTTRTLPIASYLALESDPDEAIAIALVLIAVSVAVLLTLRDRWLPGVRG</sequence>
<keyword evidence="8" id="KW-1185">Reference proteome</keyword>
<evidence type="ECO:0008006" key="9">
    <source>
        <dbReference type="Google" id="ProtNLM"/>
    </source>
</evidence>
<dbReference type="SUPFAM" id="SSF161098">
    <property type="entry name" value="MetI-like"/>
    <property type="match status" value="1"/>
</dbReference>
<evidence type="ECO:0000256" key="6">
    <source>
        <dbReference type="SAM" id="Phobius"/>
    </source>
</evidence>
<dbReference type="PANTHER" id="PTHR30406:SF8">
    <property type="entry name" value="SULFATE TRANSPORT SYSTEM PERMEASE PROTEIN CYST"/>
    <property type="match status" value="1"/>
</dbReference>
<keyword evidence="5 6" id="KW-0472">Membrane</keyword>
<keyword evidence="2" id="KW-0813">Transport</keyword>
<evidence type="ECO:0000313" key="7">
    <source>
        <dbReference type="EMBL" id="GMA95043.1"/>
    </source>
</evidence>
<comment type="caution">
    <text evidence="7">The sequence shown here is derived from an EMBL/GenBank/DDBJ whole genome shotgun (WGS) entry which is preliminary data.</text>
</comment>
<dbReference type="InterPro" id="IPR035906">
    <property type="entry name" value="MetI-like_sf"/>
</dbReference>
<name>A0ABQ6K666_9MICO</name>
<dbReference type="Proteomes" id="UP001157034">
    <property type="component" value="Unassembled WGS sequence"/>
</dbReference>
<protein>
    <recommendedName>
        <fullName evidence="9">Molybdate ABC transporter permease subunit</fullName>
    </recommendedName>
</protein>
<keyword evidence="4 6" id="KW-1133">Transmembrane helix</keyword>